<keyword evidence="2" id="KW-1185">Reference proteome</keyword>
<name>A0ACC2HX04_9PLEO</name>
<evidence type="ECO:0000313" key="1">
    <source>
        <dbReference type="EMBL" id="KAJ8107617.1"/>
    </source>
</evidence>
<dbReference type="EMBL" id="JAPHNI010000892">
    <property type="protein sequence ID" value="KAJ8107617.1"/>
    <property type="molecule type" value="Genomic_DNA"/>
</dbReference>
<gene>
    <name evidence="1" type="ORF">OPT61_g8742</name>
</gene>
<reference evidence="1" key="1">
    <citation type="submission" date="2022-11" db="EMBL/GenBank/DDBJ databases">
        <title>Genome Sequence of Boeremia exigua.</title>
        <authorList>
            <person name="Buettner E."/>
        </authorList>
    </citation>
    <scope>NUCLEOTIDE SEQUENCE</scope>
    <source>
        <strain evidence="1">CU02</strain>
    </source>
</reference>
<accession>A0ACC2HX04</accession>
<proteinExistence type="predicted"/>
<protein>
    <submittedName>
        <fullName evidence="1">Uncharacterized protein</fullName>
    </submittedName>
</protein>
<evidence type="ECO:0000313" key="2">
    <source>
        <dbReference type="Proteomes" id="UP001153331"/>
    </source>
</evidence>
<dbReference type="Proteomes" id="UP001153331">
    <property type="component" value="Unassembled WGS sequence"/>
</dbReference>
<comment type="caution">
    <text evidence="1">The sequence shown here is derived from an EMBL/GenBank/DDBJ whole genome shotgun (WGS) entry which is preliminary data.</text>
</comment>
<sequence length="469" mass="51410">MMDYAWESRFYSHPTTNDAKTLRSIDYVGLVITTVTPFVVGHSAANVGTVNKEAAHPQCSTRLSSQHTHSIRSTLCAKRVKVTLGVSAPTRYPLSSSIYSPSAALLEQLPLHSPTPPPTTSPVKMKLYIILTAYLLTLVSARVARPWVGDLDVSTAADERPLYLPYPYATDDYYITCKCKGENFWKAMHSSAEDAGKLFKPTRESSESIFTDTDALTTWSWQDSTVPASSYQFDKAWGFDHVLRAIHVSDQATKNGGSIEVFKITHGDGDANGGGYGPTPYNQQPEYTVDGKNYRVTGGEYTFGFDPSGVILALDRKSAQFAGNQRNPKVQGEGVPALQSFSDIAWLKWKATTGNVPSSMRYFASLSITNLETRGIISKVLNMASYTEVPAWPGFDVDANTEQGAALLGTPNAIAFSYLLVQHKASLGHLKISKITLFKNSMKFADPCMLFHVEQVLKEDMASVVLAQL</sequence>
<organism evidence="1 2">
    <name type="scientific">Boeremia exigua</name>
    <dbReference type="NCBI Taxonomy" id="749465"/>
    <lineage>
        <taxon>Eukaryota</taxon>
        <taxon>Fungi</taxon>
        <taxon>Dikarya</taxon>
        <taxon>Ascomycota</taxon>
        <taxon>Pezizomycotina</taxon>
        <taxon>Dothideomycetes</taxon>
        <taxon>Pleosporomycetidae</taxon>
        <taxon>Pleosporales</taxon>
        <taxon>Pleosporineae</taxon>
        <taxon>Didymellaceae</taxon>
        <taxon>Boeremia</taxon>
    </lineage>
</organism>